<keyword evidence="4" id="KW-1185">Reference proteome</keyword>
<dbReference type="Pfam" id="PF01926">
    <property type="entry name" value="MMR_HSR1"/>
    <property type="match status" value="1"/>
</dbReference>
<feature type="transmembrane region" description="Helical" evidence="1">
    <location>
        <begin position="363"/>
        <end position="387"/>
    </location>
</feature>
<keyword evidence="1" id="KW-0472">Membrane</keyword>
<keyword evidence="1" id="KW-1133">Transmembrane helix</keyword>
<evidence type="ECO:0000256" key="1">
    <source>
        <dbReference type="SAM" id="Phobius"/>
    </source>
</evidence>
<dbReference type="RefSeq" id="WP_205101697.1">
    <property type="nucleotide sequence ID" value="NZ_JACJJC010000002.1"/>
</dbReference>
<feature type="transmembrane region" description="Helical" evidence="1">
    <location>
        <begin position="326"/>
        <end position="351"/>
    </location>
</feature>
<evidence type="ECO:0000259" key="2">
    <source>
        <dbReference type="Pfam" id="PF01926"/>
    </source>
</evidence>
<dbReference type="SUPFAM" id="SSF52540">
    <property type="entry name" value="P-loop containing nucleoside triphosphate hydrolases"/>
    <property type="match status" value="1"/>
</dbReference>
<reference evidence="3 4" key="1">
    <citation type="journal article" date="2021" name="Sci. Rep.">
        <title>The distribution of antibiotic resistance genes in chicken gut microbiota commensals.</title>
        <authorList>
            <person name="Juricova H."/>
            <person name="Matiasovicova J."/>
            <person name="Kubasova T."/>
            <person name="Cejkova D."/>
            <person name="Rychlik I."/>
        </authorList>
    </citation>
    <scope>NUCLEOTIDE SEQUENCE [LARGE SCALE GENOMIC DNA]</scope>
    <source>
        <strain evidence="3 4">An829</strain>
    </source>
</reference>
<organism evidence="3 4">
    <name type="scientific">Sutterella massiliensis</name>
    <dbReference type="NCBI Taxonomy" id="1816689"/>
    <lineage>
        <taxon>Bacteria</taxon>
        <taxon>Pseudomonadati</taxon>
        <taxon>Pseudomonadota</taxon>
        <taxon>Betaproteobacteria</taxon>
        <taxon>Burkholderiales</taxon>
        <taxon>Sutterellaceae</taxon>
        <taxon>Sutterella</taxon>
    </lineage>
</organism>
<dbReference type="CDD" id="cd00882">
    <property type="entry name" value="Ras_like_GTPase"/>
    <property type="match status" value="1"/>
</dbReference>
<dbReference type="InterPro" id="IPR021871">
    <property type="entry name" value="DUF3482"/>
</dbReference>
<dbReference type="Pfam" id="PF11981">
    <property type="entry name" value="DUF3482"/>
    <property type="match status" value="1"/>
</dbReference>
<dbReference type="Gene3D" id="3.40.50.300">
    <property type="entry name" value="P-loop containing nucleotide triphosphate hydrolases"/>
    <property type="match status" value="1"/>
</dbReference>
<keyword evidence="1" id="KW-0812">Transmembrane</keyword>
<protein>
    <submittedName>
        <fullName evidence="3">GTPase domain-containing protein</fullName>
    </submittedName>
</protein>
<feature type="domain" description="G" evidence="2">
    <location>
        <begin position="11"/>
        <end position="152"/>
    </location>
</feature>
<dbReference type="EMBL" id="JACJJC010000002">
    <property type="protein sequence ID" value="MBM6703254.1"/>
    <property type="molecule type" value="Genomic_DNA"/>
</dbReference>
<comment type="caution">
    <text evidence="3">The sequence shown here is derived from an EMBL/GenBank/DDBJ whole genome shotgun (WGS) entry which is preliminary data.</text>
</comment>
<name>A0ABS2DPM6_9BURK</name>
<accession>A0ABS2DPM6</accession>
<proteinExistence type="predicted"/>
<dbReference type="InterPro" id="IPR027417">
    <property type="entry name" value="P-loop_NTPase"/>
</dbReference>
<evidence type="ECO:0000313" key="4">
    <source>
        <dbReference type="Proteomes" id="UP000715095"/>
    </source>
</evidence>
<sequence>MTDPLRIHLSLVSHTNIGKTTLARTLLMRDVGEIADRAHVTETTDDYVLARAVDGSELVLWDTPGFGNSVQLAKRLEGRANPVGWFLSEVWDRLTNKAFWLDQRAVRHIRDTSSVVLYLVNAEEVPERSPYVPAEMKILSWIGKPVIVLLNQMGPPREAHLEEAEIAGWKRSLAPYSFVVDVLPMDAFARCWVQESKLFDSIGRAIPNELQAAFSELRTVWLRGRRAIYASSVEAIARHIRLLVTAAETLPAVSLKERALTVAKRLGLKTPERDARDALADAQTALASEAADSFCALTNKLIDINGLKGKGVSKEILRRMKTDWHLATYSVDAASAAAIGTGLGAASGAAAAGLTVDAATGGLSLGLGTLLGGLIGAIGGLGAAAAYNLRSDKKGTELAWSDKAVSSFILEAVLLYLAVAHFGRGRGEWAESESPAFWKEAALEALKERSDDLKKIRLLDQDAMEGRLVLTIDSLIRTIFVRLYGLSV</sequence>
<dbReference type="Proteomes" id="UP000715095">
    <property type="component" value="Unassembled WGS sequence"/>
</dbReference>
<gene>
    <name evidence="3" type="ORF">H6A60_01865</name>
</gene>
<evidence type="ECO:0000313" key="3">
    <source>
        <dbReference type="EMBL" id="MBM6703254.1"/>
    </source>
</evidence>
<dbReference type="InterPro" id="IPR006073">
    <property type="entry name" value="GTP-bd"/>
</dbReference>